<feature type="region of interest" description="Disordered" evidence="1">
    <location>
        <begin position="82"/>
        <end position="102"/>
    </location>
</feature>
<dbReference type="InParanoid" id="H3GEU8"/>
<evidence type="ECO:0000256" key="1">
    <source>
        <dbReference type="SAM" id="MobiDB-lite"/>
    </source>
</evidence>
<reference evidence="3" key="1">
    <citation type="journal article" date="2006" name="Science">
        <title>Phytophthora genome sequences uncover evolutionary origins and mechanisms of pathogenesis.</title>
        <authorList>
            <person name="Tyler B.M."/>
            <person name="Tripathy S."/>
            <person name="Zhang X."/>
            <person name="Dehal P."/>
            <person name="Jiang R.H."/>
            <person name="Aerts A."/>
            <person name="Arredondo F.D."/>
            <person name="Baxter L."/>
            <person name="Bensasson D."/>
            <person name="Beynon J.L."/>
            <person name="Chapman J."/>
            <person name="Damasceno C.M."/>
            <person name="Dorrance A.E."/>
            <person name="Dou D."/>
            <person name="Dickerman A.W."/>
            <person name="Dubchak I.L."/>
            <person name="Garbelotto M."/>
            <person name="Gijzen M."/>
            <person name="Gordon S.G."/>
            <person name="Govers F."/>
            <person name="Grunwald N.J."/>
            <person name="Huang W."/>
            <person name="Ivors K.L."/>
            <person name="Jones R.W."/>
            <person name="Kamoun S."/>
            <person name="Krampis K."/>
            <person name="Lamour K.H."/>
            <person name="Lee M.K."/>
            <person name="McDonald W.H."/>
            <person name="Medina M."/>
            <person name="Meijer H.J."/>
            <person name="Nordberg E.K."/>
            <person name="Maclean D.J."/>
            <person name="Ospina-Giraldo M.D."/>
            <person name="Morris P.F."/>
            <person name="Phuntumart V."/>
            <person name="Putnam N.H."/>
            <person name="Rash S."/>
            <person name="Rose J.K."/>
            <person name="Sakihama Y."/>
            <person name="Salamov A.A."/>
            <person name="Savidor A."/>
            <person name="Scheuring C.F."/>
            <person name="Smith B.M."/>
            <person name="Sobral B.W."/>
            <person name="Terry A."/>
            <person name="Torto-Alalibo T.A."/>
            <person name="Win J."/>
            <person name="Xu Z."/>
            <person name="Zhang H."/>
            <person name="Grigoriev I.V."/>
            <person name="Rokhsar D.S."/>
            <person name="Boore J.L."/>
        </authorList>
    </citation>
    <scope>NUCLEOTIDE SEQUENCE [LARGE SCALE GENOMIC DNA]</scope>
    <source>
        <strain evidence="3">Pr102</strain>
    </source>
</reference>
<evidence type="ECO:0000313" key="2">
    <source>
        <dbReference type="EnsemblProtists" id="Phyra74201"/>
    </source>
</evidence>
<dbReference type="EMBL" id="DS566003">
    <property type="status" value="NOT_ANNOTATED_CDS"/>
    <property type="molecule type" value="Genomic_DNA"/>
</dbReference>
<reference evidence="2" key="2">
    <citation type="submission" date="2015-06" db="UniProtKB">
        <authorList>
            <consortium name="EnsemblProtists"/>
        </authorList>
    </citation>
    <scope>IDENTIFICATION</scope>
    <source>
        <strain evidence="2">Pr102</strain>
    </source>
</reference>
<dbReference type="eggNOG" id="ENOG502QU3I">
    <property type="taxonomic scope" value="Eukaryota"/>
</dbReference>
<evidence type="ECO:0008006" key="4">
    <source>
        <dbReference type="Google" id="ProtNLM"/>
    </source>
</evidence>
<dbReference type="Proteomes" id="UP000005238">
    <property type="component" value="Unassembled WGS sequence"/>
</dbReference>
<accession>H3GEU8</accession>
<dbReference type="HOGENOM" id="CLU_433813_0_0_1"/>
<protein>
    <recommendedName>
        <fullName evidence="4">Ubiquitin-like domain-containing protein</fullName>
    </recommendedName>
</protein>
<name>H3GEU8_PHYRM</name>
<dbReference type="VEuPathDB" id="FungiDB:KRP22_14777"/>
<sequence length="631" mass="71411">MADTSTPPKHALTAAEKRAARRARVLQSSEDRLKLLKGQISSLKEPPIDRQLDEGVDELLTEASGPPEVSVAPTTELKIPPRVDPAQRRRDAATRRRRKEKMVQEMLGNKTEDTEGKTVYKVHGETTVSAVATTSGPSFSRHSTALKLHLMEEKLVLLLIVAAAVYAAFCMDLRSISASLAANDQLFVSYQDLIAKGVPMDSIRQQFEREQMEPEMREKLEHLLTQQLKMESMAQMITSGSGWFPDVADLGFFFSSLLAHPPIVLCVFLVRLLVSTGAKALHKALDLPDVKSPQEGDLGFLANLALSSRPVLKGRRFGSRLGSMESPKQSVLAKRRTMAKPETFTVFVATCQVVPEESNNSVGTSSGVPINVSTPVFKQEKFPAIVSSSAKMEDLQHFIASQWAISKSPFAKIPLDEHFYTFKGRILRLDGTLDGYYILNNDTIYLRFASLGKICDPWAMSTSELRVELKARNAYEINLQPEQLMQRLQNLVMKESRMRRLQQATRKEEVEQVQLITNELAMLHQQRTKKRDYLAPTEHPVERPPSLAKWPFAPCPNRTVFLSITELERTYQLVPRDVLKPALFIFDTERNWYMCFEQDFLEMLTLKEEAGMVFWFRVRALLLELHQSVYV</sequence>
<evidence type="ECO:0000313" key="3">
    <source>
        <dbReference type="Proteomes" id="UP000005238"/>
    </source>
</evidence>
<feature type="compositionally biased region" description="Basic and acidic residues" evidence="1">
    <location>
        <begin position="82"/>
        <end position="94"/>
    </location>
</feature>
<organism evidence="2 3">
    <name type="scientific">Phytophthora ramorum</name>
    <name type="common">Sudden oak death agent</name>
    <dbReference type="NCBI Taxonomy" id="164328"/>
    <lineage>
        <taxon>Eukaryota</taxon>
        <taxon>Sar</taxon>
        <taxon>Stramenopiles</taxon>
        <taxon>Oomycota</taxon>
        <taxon>Peronosporomycetes</taxon>
        <taxon>Peronosporales</taxon>
        <taxon>Peronosporaceae</taxon>
        <taxon>Phytophthora</taxon>
    </lineage>
</organism>
<dbReference type="EnsemblProtists" id="Phyra74201">
    <property type="protein sequence ID" value="Phyra74201"/>
    <property type="gene ID" value="Phyra74201"/>
</dbReference>
<dbReference type="CDD" id="cd17039">
    <property type="entry name" value="Ubl_ubiquitin_like"/>
    <property type="match status" value="1"/>
</dbReference>
<dbReference type="InterPro" id="IPR029071">
    <property type="entry name" value="Ubiquitin-like_domsf"/>
</dbReference>
<proteinExistence type="predicted"/>
<feature type="region of interest" description="Disordered" evidence="1">
    <location>
        <begin position="1"/>
        <end position="26"/>
    </location>
</feature>
<dbReference type="AlphaFoldDB" id="H3GEU8"/>
<keyword evidence="3" id="KW-1185">Reference proteome</keyword>
<dbReference type="VEuPathDB" id="FungiDB:KRP23_5341"/>
<dbReference type="SUPFAM" id="SSF54236">
    <property type="entry name" value="Ubiquitin-like"/>
    <property type="match status" value="1"/>
</dbReference>
<dbReference type="VEuPathDB" id="FungiDB:KRP22_14778"/>